<keyword evidence="5 8" id="KW-0067">ATP-binding</keyword>
<evidence type="ECO:0000259" key="12">
    <source>
        <dbReference type="PROSITE" id="PS51787"/>
    </source>
</evidence>
<dbReference type="VEuPathDB" id="ToxoDB:TGME49_308580"/>
<dbReference type="SMART" id="SM00464">
    <property type="entry name" value="LON"/>
    <property type="match status" value="1"/>
</dbReference>
<dbReference type="KEGG" id="tgo:TGME49_308580"/>
<protein>
    <recommendedName>
        <fullName evidence="9">Lon protease homolog</fullName>
        <ecNumber evidence="9">3.4.21.-</ecNumber>
    </recommendedName>
</protein>
<dbReference type="GO" id="GO:0005524">
    <property type="term" value="F:ATP binding"/>
    <property type="evidence" value="ECO:0007669"/>
    <property type="project" value="UniProtKB-KW"/>
</dbReference>
<evidence type="ECO:0000256" key="10">
    <source>
        <dbReference type="SAM" id="MobiDB-lite"/>
    </source>
</evidence>
<dbReference type="Pfam" id="PF05362">
    <property type="entry name" value="Lon_C"/>
    <property type="match status" value="2"/>
</dbReference>
<dbReference type="GO" id="GO:0006515">
    <property type="term" value="P:protein quality control for misfolded or incompletely synthesized proteins"/>
    <property type="evidence" value="ECO:0007669"/>
    <property type="project" value="TreeGrafter"/>
</dbReference>
<comment type="similarity">
    <text evidence="7 8">Belongs to the peptidase S16 family.</text>
</comment>
<dbReference type="InterPro" id="IPR003959">
    <property type="entry name" value="ATPase_AAA_core"/>
</dbReference>
<dbReference type="CDD" id="cd19500">
    <property type="entry name" value="RecA-like_Lon"/>
    <property type="match status" value="1"/>
</dbReference>
<dbReference type="Gene3D" id="1.20.58.1480">
    <property type="match status" value="1"/>
</dbReference>
<feature type="compositionally biased region" description="Basic and acidic residues" evidence="10">
    <location>
        <begin position="312"/>
        <end position="356"/>
    </location>
</feature>
<evidence type="ECO:0000256" key="4">
    <source>
        <dbReference type="ARBA" id="ARBA00022825"/>
    </source>
</evidence>
<keyword evidence="2 8" id="KW-0547">Nucleotide-binding</keyword>
<dbReference type="SUPFAM" id="SSF52540">
    <property type="entry name" value="P-loop containing nucleoside triphosphate hydrolases"/>
    <property type="match status" value="1"/>
</dbReference>
<dbReference type="PROSITE" id="PS51786">
    <property type="entry name" value="LON_PROTEOLYTIC"/>
    <property type="match status" value="1"/>
</dbReference>
<feature type="region of interest" description="Disordered" evidence="10">
    <location>
        <begin position="102"/>
        <end position="127"/>
    </location>
</feature>
<dbReference type="InterPro" id="IPR008268">
    <property type="entry name" value="Peptidase_S16_AS"/>
</dbReference>
<feature type="region of interest" description="Disordered" evidence="10">
    <location>
        <begin position="1322"/>
        <end position="1342"/>
    </location>
</feature>
<dbReference type="InterPro" id="IPR008269">
    <property type="entry name" value="Lon_proteolytic"/>
</dbReference>
<evidence type="ECO:0000256" key="9">
    <source>
        <dbReference type="RuleBase" id="RU000592"/>
    </source>
</evidence>
<dbReference type="InterPro" id="IPR004815">
    <property type="entry name" value="Lon_bac/euk-typ"/>
</dbReference>
<feature type="compositionally biased region" description="Low complexity" evidence="10">
    <location>
        <begin position="636"/>
        <end position="672"/>
    </location>
</feature>
<dbReference type="GeneID" id="7897706"/>
<dbReference type="NCBIfam" id="TIGR00763">
    <property type="entry name" value="lon"/>
    <property type="match status" value="1"/>
</dbReference>
<dbReference type="GO" id="GO:0016887">
    <property type="term" value="F:ATP hydrolysis activity"/>
    <property type="evidence" value="ECO:0007669"/>
    <property type="project" value="InterPro"/>
</dbReference>
<dbReference type="Gene3D" id="3.40.50.300">
    <property type="entry name" value="P-loop containing nucleotide triphosphate hydrolases"/>
    <property type="match status" value="1"/>
</dbReference>
<dbReference type="InterPro" id="IPR003111">
    <property type="entry name" value="Lon_prtase_N"/>
</dbReference>
<feature type="active site" evidence="7">
    <location>
        <position position="1441"/>
    </location>
</feature>
<proteinExistence type="inferred from homology"/>
<keyword evidence="4 7" id="KW-0720">Serine protease</keyword>
<evidence type="ECO:0000256" key="7">
    <source>
        <dbReference type="PROSITE-ProRule" id="PRU01122"/>
    </source>
</evidence>
<dbReference type="Pfam" id="PF00004">
    <property type="entry name" value="AAA"/>
    <property type="match status" value="1"/>
</dbReference>
<gene>
    <name evidence="13" type="ORF">TGME49_308580</name>
</gene>
<dbReference type="InterPro" id="IPR014721">
    <property type="entry name" value="Ribsml_uS5_D2-typ_fold_subgr"/>
</dbReference>
<sequence>MAHPARLHKAPGVASSCSSSASRTCISLTSRRPPFARCFYPSLGAAFSLLPNRSRQDTVAFLQEKGKNWRPQAFSPASVRSFVSLSRTGTALAQQPRFFVSRRLPPSPGFSGRSLRKQPTHPSGGGNVQTDFLFSRFPVSPFSVLSSSLSLSSLSLSSLSPSSLSPSSLSPSSLSPSSLSPSSLSPSSLSPSSLSPSSLSPPSLSPSSLSHFSVSPSRSVCPRFQPFSRLAHDAYVARECLPPTRRTSARHSFSHSPSSFVSVSSLSGASVVFAEAPLSPLAFSPRSWEIFSVPSARRESRSLSSGAHGPRRREEDWREEKAEPATEARDSDNLSGEAERPGHRDSPQRQIEKTEAPEPVPVVAEKRGKALQDFLGPSGGTQGEVEQQRHSSAASAHSSEETLHPTGEVTQIDVRDLPSSGQGLLKQMEDNPASPVRVGRRRRGATISERGYKAQKLQRPETAEGQTEETTFRRSEKRATDEAEEAQAVLLRGDSAPASLSSHNISSALSALPPRFSVLTALPLFRRPAFPGFFQLLHIPDNDVFEALVRQKKSGMPGGDYVAGFLTIEEKEKEHEEDEEGPGAKLRKDAGRVVDISELHTTGSLLHLLNFAPHSNVRGGQVVVMPYRRIRLLGAADSPASSSPPTDTSPSLPHASTHSGGAAASSTSSASAEVLNTPAESLQREMEKDEEVSLTSKAEEEDQVLREGAGTSRPAVGDQGAAASGVSPDKEAEEPPFSSPNSDAEQMQGTQNKGKTGEPSPSSSSSSSLSPVKTATFSLLRVRIAYLPDESGRFDVNDTQKALHLEIIATMKELLKQSYFYKEHFDQVVRFYNLDSPHKLADLVAGMSFGKRQELQAVLAEEDIEKRLRLVLEIAKKDLEFSKLQAQVKAQVEEKMNKMQRKFLLSEQLKFLKRELGEVKDDKESILDSFAERLEKKKHALPEEVQKAVAYELSKLHSLEQSSSEFNITRTYTDCLLSLPWGEYTEDCSDIFVAEQILNEDHYGLADVKDRILEFIAVTILRKDVQGKIICLVGPPGVGKTSVGQSIARALHRKFYRISLGGMCDVAELRGHRRTYISALPGKVIQALKECQTMNPVILLDEIDKLGRDFRGDPSSALLEILDPSQNKSFRDYYLDVSVDLSKVLFVCTANTPDVIPGPLLDRMEVIRIAGYIFQEKLCIARNYLLPQTSQSAGLTDDQISISSEVLEKLVRDYAREAGVRSLLKLIERIYRKAALSLVRKEQEKVEVHMDNLSKFVGQPTFQSDRLYGETPPGVVMGLAWTQMGGATLYVEAIGRRPRDTSKRVEMERKNWRLADDDEACRREKRGRTEQRSRSPAGAEGRLKVTGQLGNVMSESSEIALTFCRVFVRRIEPRNSFLETAQIHLHVPEGATPKDGPSAGVTMATALVSLALNKPVLPDVAMTGELTLTGKVLKIGGVKEKVIAARRENVNTLIFPQANEREFSELPDDVKEGLSVHFASTYDDVYRVAFGAEPPSRT</sequence>
<evidence type="ECO:0000256" key="1">
    <source>
        <dbReference type="ARBA" id="ARBA00022670"/>
    </source>
</evidence>
<feature type="active site" evidence="7">
    <location>
        <position position="1398"/>
    </location>
</feature>
<dbReference type="Gene3D" id="1.20.5.5270">
    <property type="match status" value="1"/>
</dbReference>
<dbReference type="GO" id="GO:0007005">
    <property type="term" value="P:mitochondrion organization"/>
    <property type="evidence" value="ECO:0007669"/>
    <property type="project" value="TreeGrafter"/>
</dbReference>
<evidence type="ECO:0000256" key="6">
    <source>
        <dbReference type="ARBA" id="ARBA00050665"/>
    </source>
</evidence>
<evidence type="ECO:0000259" key="11">
    <source>
        <dbReference type="PROSITE" id="PS51786"/>
    </source>
</evidence>
<evidence type="ECO:0000313" key="13">
    <source>
        <dbReference type="EMBL" id="EPT26341.1"/>
    </source>
</evidence>
<evidence type="ECO:0000256" key="2">
    <source>
        <dbReference type="ARBA" id="ARBA00022741"/>
    </source>
</evidence>
<dbReference type="RefSeq" id="XP_002364149.1">
    <property type="nucleotide sequence ID" value="XM_002364108.2"/>
</dbReference>
<keyword evidence="14" id="KW-1185">Reference proteome</keyword>
<organism evidence="13 14">
    <name type="scientific">Toxoplasma gondii (strain ATCC 50611 / Me49)</name>
    <dbReference type="NCBI Taxonomy" id="508771"/>
    <lineage>
        <taxon>Eukaryota</taxon>
        <taxon>Sar</taxon>
        <taxon>Alveolata</taxon>
        <taxon>Apicomplexa</taxon>
        <taxon>Conoidasida</taxon>
        <taxon>Coccidia</taxon>
        <taxon>Eucoccidiorida</taxon>
        <taxon>Eimeriorina</taxon>
        <taxon>Sarcocystidae</taxon>
        <taxon>Toxoplasma</taxon>
    </lineage>
</organism>
<accession>A0A125YZP5</accession>
<reference evidence="13" key="1">
    <citation type="submission" date="2013-04" db="EMBL/GenBank/DDBJ databases">
        <authorList>
            <person name="Sibley D."/>
            <person name="Venepally P."/>
            <person name="Karamycheva S."/>
            <person name="Hadjithomas M."/>
            <person name="Khan A."/>
            <person name="Brunk B."/>
            <person name="Roos D."/>
            <person name="Caler E."/>
            <person name="Lorenzi H."/>
        </authorList>
    </citation>
    <scope>NUCLEOTIDE SEQUENCE [LARGE SCALE GENOMIC DNA]</scope>
    <source>
        <strain evidence="13">ME49</strain>
    </source>
</reference>
<feature type="region of interest" description="Disordered" evidence="10">
    <location>
        <begin position="636"/>
        <end position="770"/>
    </location>
</feature>
<evidence type="ECO:0000313" key="14">
    <source>
        <dbReference type="Proteomes" id="UP000001529"/>
    </source>
</evidence>
<feature type="compositionally biased region" description="Basic and acidic residues" evidence="10">
    <location>
        <begin position="470"/>
        <end position="481"/>
    </location>
</feature>
<feature type="domain" description="Lon proteolytic" evidence="11">
    <location>
        <begin position="1270"/>
        <end position="1492"/>
    </location>
</feature>
<dbReference type="InterPro" id="IPR020568">
    <property type="entry name" value="Ribosomal_Su5_D2-typ_SF"/>
</dbReference>
<dbReference type="EC" id="3.4.21.-" evidence="9"/>
<dbReference type="OrthoDB" id="2411602at2759"/>
<evidence type="ECO:0000256" key="8">
    <source>
        <dbReference type="RuleBase" id="RU000591"/>
    </source>
</evidence>
<name>A0A125YZP5_TOXGM</name>
<keyword evidence="3 7" id="KW-0378">Hydrolase</keyword>
<feature type="region of interest" description="Disordered" evidence="10">
    <location>
        <begin position="298"/>
        <end position="481"/>
    </location>
</feature>
<dbReference type="GO" id="GO:0051131">
    <property type="term" value="P:chaperone-mediated protein complex assembly"/>
    <property type="evidence" value="ECO:0007669"/>
    <property type="project" value="TreeGrafter"/>
</dbReference>
<dbReference type="InterPro" id="IPR003593">
    <property type="entry name" value="AAA+_ATPase"/>
</dbReference>
<keyword evidence="1 7" id="KW-0645">Protease</keyword>
<dbReference type="Pfam" id="PF02190">
    <property type="entry name" value="LON_substr_bdg"/>
    <property type="match status" value="1"/>
</dbReference>
<dbReference type="InterPro" id="IPR027417">
    <property type="entry name" value="P-loop_NTPase"/>
</dbReference>
<feature type="compositionally biased region" description="Polar residues" evidence="10">
    <location>
        <begin position="739"/>
        <end position="754"/>
    </location>
</feature>
<dbReference type="EMBL" id="CM002046">
    <property type="protein sequence ID" value="EPT26341.1"/>
    <property type="molecule type" value="Genomic_DNA"/>
</dbReference>
<dbReference type="Proteomes" id="UP000001529">
    <property type="component" value="Chromosome XI"/>
</dbReference>
<dbReference type="PANTHER" id="PTHR43718">
    <property type="entry name" value="LON PROTEASE"/>
    <property type="match status" value="1"/>
</dbReference>
<feature type="compositionally biased region" description="Low complexity" evidence="10">
    <location>
        <begin position="759"/>
        <end position="770"/>
    </location>
</feature>
<evidence type="ECO:0000256" key="3">
    <source>
        <dbReference type="ARBA" id="ARBA00022801"/>
    </source>
</evidence>
<dbReference type="EMBL" id="KE138837">
    <property type="protein sequence ID" value="EPT26341.1"/>
    <property type="molecule type" value="Genomic_DNA"/>
</dbReference>
<dbReference type="GO" id="GO:0005759">
    <property type="term" value="C:mitochondrial matrix"/>
    <property type="evidence" value="ECO:0007669"/>
    <property type="project" value="TreeGrafter"/>
</dbReference>
<dbReference type="GO" id="GO:0004176">
    <property type="term" value="F:ATP-dependent peptidase activity"/>
    <property type="evidence" value="ECO:0007669"/>
    <property type="project" value="UniProtKB-UniRule"/>
</dbReference>
<dbReference type="Pfam" id="PF22667">
    <property type="entry name" value="Lon_lid"/>
    <property type="match status" value="1"/>
</dbReference>
<evidence type="ECO:0000256" key="5">
    <source>
        <dbReference type="ARBA" id="ARBA00022840"/>
    </source>
</evidence>
<dbReference type="PANTHER" id="PTHR43718:SF2">
    <property type="entry name" value="LON PROTEASE HOMOLOG, MITOCHONDRIAL"/>
    <property type="match status" value="1"/>
</dbReference>
<dbReference type="PRINTS" id="PR00830">
    <property type="entry name" value="ENDOLAPTASE"/>
</dbReference>
<dbReference type="InterPro" id="IPR054594">
    <property type="entry name" value="Lon_lid"/>
</dbReference>
<dbReference type="GO" id="GO:0004252">
    <property type="term" value="F:serine-type endopeptidase activity"/>
    <property type="evidence" value="ECO:0007669"/>
    <property type="project" value="UniProtKB-UniRule"/>
</dbReference>
<dbReference type="GO" id="GO:0003697">
    <property type="term" value="F:single-stranded DNA binding"/>
    <property type="evidence" value="ECO:0007669"/>
    <property type="project" value="TreeGrafter"/>
</dbReference>
<dbReference type="Gene3D" id="3.30.230.10">
    <property type="match status" value="1"/>
</dbReference>
<dbReference type="PhylomeDB" id="A0A125YZP5"/>
<feature type="domain" description="Lon N-terminal" evidence="12">
    <location>
        <begin position="519"/>
        <end position="879"/>
    </location>
</feature>
<dbReference type="PROSITE" id="PS01046">
    <property type="entry name" value="LON_SER"/>
    <property type="match status" value="1"/>
</dbReference>
<comment type="catalytic activity">
    <reaction evidence="6">
        <text>Hydrolysis of proteins in presence of ATP.</text>
        <dbReference type="EC" id="3.4.21.53"/>
    </reaction>
</comment>
<dbReference type="Gene3D" id="1.10.8.60">
    <property type="match status" value="1"/>
</dbReference>
<dbReference type="InterPro" id="IPR027065">
    <property type="entry name" value="Lon_Prtase"/>
</dbReference>
<dbReference type="SUPFAM" id="SSF54211">
    <property type="entry name" value="Ribosomal protein S5 domain 2-like"/>
    <property type="match status" value="1"/>
</dbReference>
<dbReference type="PROSITE" id="PS51787">
    <property type="entry name" value="LON_N"/>
    <property type="match status" value="1"/>
</dbReference>
<dbReference type="SMART" id="SM00382">
    <property type="entry name" value="AAA"/>
    <property type="match status" value="1"/>
</dbReference>
<dbReference type="FunFam" id="3.40.50.300:FF:000021">
    <property type="entry name" value="Lon protease homolog"/>
    <property type="match status" value="1"/>
</dbReference>